<sequence>MKFTLLPLLIIALSSATASAGLISPTKAEVKKFDKADTDNDEVISRTEFAALLKTLTKAKNGGQGNVADLQAVADAFFDYFDNDHDNSIDLFEWFVARTSLPSDPQLPDIVTFPGLDLNGDEFVKAGEFVKVLKDILPTKFVVTWFKSLSVN</sequence>
<comment type="caution">
    <text evidence="3">The sequence shown here is derived from an EMBL/GenBank/DDBJ whole genome shotgun (WGS) entry which is preliminary data.</text>
</comment>
<evidence type="ECO:0000313" key="4">
    <source>
        <dbReference type="Proteomes" id="UP001371305"/>
    </source>
</evidence>
<keyword evidence="1" id="KW-0732">Signal</keyword>
<dbReference type="PROSITE" id="PS00018">
    <property type="entry name" value="EF_HAND_1"/>
    <property type="match status" value="1"/>
</dbReference>
<dbReference type="RefSeq" id="WP_341404343.1">
    <property type="nucleotide sequence ID" value="NZ_JBBUKT010000003.1"/>
</dbReference>
<dbReference type="Pfam" id="PF13202">
    <property type="entry name" value="EF-hand_5"/>
    <property type="match status" value="2"/>
</dbReference>
<dbReference type="InterPro" id="IPR018247">
    <property type="entry name" value="EF_Hand_1_Ca_BS"/>
</dbReference>
<dbReference type="InterPro" id="IPR011992">
    <property type="entry name" value="EF-hand-dom_pair"/>
</dbReference>
<feature type="signal peptide" evidence="1">
    <location>
        <begin position="1"/>
        <end position="20"/>
    </location>
</feature>
<dbReference type="EMBL" id="JBBUKT010000003">
    <property type="protein sequence ID" value="MEK7950742.1"/>
    <property type="molecule type" value="Genomic_DNA"/>
</dbReference>
<evidence type="ECO:0000259" key="2">
    <source>
        <dbReference type="PROSITE" id="PS50222"/>
    </source>
</evidence>
<proteinExistence type="predicted"/>
<organism evidence="3 4">
    <name type="scientific">Luteolibacter soli</name>
    <dbReference type="NCBI Taxonomy" id="3135280"/>
    <lineage>
        <taxon>Bacteria</taxon>
        <taxon>Pseudomonadati</taxon>
        <taxon>Verrucomicrobiota</taxon>
        <taxon>Verrucomicrobiia</taxon>
        <taxon>Verrucomicrobiales</taxon>
        <taxon>Verrucomicrobiaceae</taxon>
        <taxon>Luteolibacter</taxon>
    </lineage>
</organism>
<dbReference type="PROSITE" id="PS50222">
    <property type="entry name" value="EF_HAND_2"/>
    <property type="match status" value="2"/>
</dbReference>
<dbReference type="Gene3D" id="1.10.238.10">
    <property type="entry name" value="EF-hand"/>
    <property type="match status" value="1"/>
</dbReference>
<evidence type="ECO:0000313" key="3">
    <source>
        <dbReference type="EMBL" id="MEK7950742.1"/>
    </source>
</evidence>
<protein>
    <recommendedName>
        <fullName evidence="2">EF-hand domain-containing protein</fullName>
    </recommendedName>
</protein>
<dbReference type="Proteomes" id="UP001371305">
    <property type="component" value="Unassembled WGS sequence"/>
</dbReference>
<dbReference type="InterPro" id="IPR002048">
    <property type="entry name" value="EF_hand_dom"/>
</dbReference>
<dbReference type="SUPFAM" id="SSF47473">
    <property type="entry name" value="EF-hand"/>
    <property type="match status" value="1"/>
</dbReference>
<feature type="domain" description="EF-hand" evidence="2">
    <location>
        <begin position="33"/>
        <end position="59"/>
    </location>
</feature>
<feature type="domain" description="EF-hand" evidence="2">
    <location>
        <begin position="69"/>
        <end position="104"/>
    </location>
</feature>
<keyword evidence="4" id="KW-1185">Reference proteome</keyword>
<dbReference type="SMART" id="SM00054">
    <property type="entry name" value="EFh"/>
    <property type="match status" value="2"/>
</dbReference>
<evidence type="ECO:0000256" key="1">
    <source>
        <dbReference type="SAM" id="SignalP"/>
    </source>
</evidence>
<reference evidence="3 4" key="1">
    <citation type="submission" date="2024-04" db="EMBL/GenBank/DDBJ databases">
        <title>Luteolibacter sp. isolated from soil.</title>
        <authorList>
            <person name="An J."/>
        </authorList>
    </citation>
    <scope>NUCLEOTIDE SEQUENCE [LARGE SCALE GENOMIC DNA]</scope>
    <source>
        <strain evidence="3 4">Y139</strain>
    </source>
</reference>
<feature type="chain" id="PRO_5045806123" description="EF-hand domain-containing protein" evidence="1">
    <location>
        <begin position="21"/>
        <end position="152"/>
    </location>
</feature>
<name>A0ABU9ASN9_9BACT</name>
<gene>
    <name evidence="3" type="ORF">WKV53_09560</name>
</gene>
<accession>A0ABU9ASN9</accession>